<dbReference type="EnsemblMetazoa" id="CLYHEMT009724.2">
    <property type="protein sequence ID" value="CLYHEMP009724.2"/>
    <property type="gene ID" value="CLYHEMG009724"/>
</dbReference>
<evidence type="ECO:0000256" key="5">
    <source>
        <dbReference type="RuleBase" id="RU000687"/>
    </source>
</evidence>
<dbReference type="OrthoDB" id="5975154at2759"/>
<evidence type="ECO:0000259" key="6">
    <source>
        <dbReference type="Pfam" id="PF02931"/>
    </source>
</evidence>
<evidence type="ECO:0000313" key="9">
    <source>
        <dbReference type="Proteomes" id="UP000594262"/>
    </source>
</evidence>
<protein>
    <submittedName>
        <fullName evidence="8">Uncharacterized protein</fullName>
    </submittedName>
</protein>
<dbReference type="InterPro" id="IPR038050">
    <property type="entry name" value="Neuro_actylchol_rec"/>
</dbReference>
<dbReference type="FunFam" id="2.70.170.10:FF:000028">
    <property type="entry name" value="AcetylCholine Receptor"/>
    <property type="match status" value="1"/>
</dbReference>
<name>A0A7M5V4M6_9CNID</name>
<dbReference type="InterPro" id="IPR036734">
    <property type="entry name" value="Neur_chan_lig-bd_sf"/>
</dbReference>
<feature type="transmembrane region" description="Helical" evidence="5">
    <location>
        <begin position="265"/>
        <end position="289"/>
    </location>
</feature>
<feature type="transmembrane region" description="Helical" evidence="5">
    <location>
        <begin position="507"/>
        <end position="528"/>
    </location>
</feature>
<dbReference type="FunFam" id="1.20.58.390:FF:000043">
    <property type="entry name" value="AcetylCholine Receptor"/>
    <property type="match status" value="1"/>
</dbReference>
<dbReference type="Gene3D" id="1.20.58.390">
    <property type="entry name" value="Neurotransmitter-gated ion-channel transmembrane domain"/>
    <property type="match status" value="1"/>
</dbReference>
<sequence>MLVFYMMVLCAAMSTNRHFFAHSYDNNPYPGFNLGMFGNRGYYFNLAYESLDEGEQRLLKYLKNFSVNSRPVNISSTAVYVNVTMEIVRLDAVSEKGQSVRMKLHINYLWRNPYLVWNPLNYKGVSEVILPEGEIWIPPIRLFNEASKTQGEYNEDNHARTVLLTNDGNCSLTYAQFFKSTCEIDVSDFPFDQQYCDMTFGSWSMDERLLQLRAVKEEAISEQLYKENGEWHLTEATLKTHDVRYPIHRHKHSTIKLSILIKRKYIFFIMNLVVPCALIACMIFLVFVLPAKSGERISLGITVMLSMAIFQELSSEKLPSSSDNYPLLGVYYTTSMFEIGIALVMNCFILNVYYRNYEMQPWMRRLLFDKLARLVRIDIPHTRTQHYIDRMSTGQFRELNPLAETTLNNTAHNAHNIDGESALGNGNGEMSYFPKSTLHREDTQTIQRKTKKFSVNQNGSSSDLTYTKSNLSAKISLSLSSDPSTRIEERKLLGEDWKTAARILDRCMLAIAISVGVISALTIFMQAARFREMFIP</sequence>
<keyword evidence="5" id="KW-0406">Ion transport</keyword>
<dbReference type="Pfam" id="PF02931">
    <property type="entry name" value="Neur_chan_LBD"/>
    <property type="match status" value="1"/>
</dbReference>
<dbReference type="GO" id="GO:0004888">
    <property type="term" value="F:transmembrane signaling receptor activity"/>
    <property type="evidence" value="ECO:0007669"/>
    <property type="project" value="InterPro"/>
</dbReference>
<feature type="transmembrane region" description="Helical" evidence="5">
    <location>
        <begin position="296"/>
        <end position="314"/>
    </location>
</feature>
<dbReference type="AlphaFoldDB" id="A0A7M5V4M6"/>
<proteinExistence type="inferred from homology"/>
<comment type="subcellular location">
    <subcellularLocation>
        <location evidence="1">Membrane</location>
        <topology evidence="1">Multi-pass membrane protein</topology>
    </subcellularLocation>
</comment>
<dbReference type="GeneID" id="136803961"/>
<reference evidence="8" key="1">
    <citation type="submission" date="2021-01" db="UniProtKB">
        <authorList>
            <consortium name="EnsemblMetazoa"/>
        </authorList>
    </citation>
    <scope>IDENTIFICATION</scope>
</reference>
<dbReference type="RefSeq" id="XP_066916788.1">
    <property type="nucleotide sequence ID" value="XM_067060687.1"/>
</dbReference>
<keyword evidence="4 5" id="KW-0472">Membrane</keyword>
<keyword evidence="5" id="KW-0813">Transport</keyword>
<dbReference type="Pfam" id="PF02932">
    <property type="entry name" value="Neur_chan_memb"/>
    <property type="match status" value="1"/>
</dbReference>
<dbReference type="PANTHER" id="PTHR18945">
    <property type="entry name" value="NEUROTRANSMITTER GATED ION CHANNEL"/>
    <property type="match status" value="1"/>
</dbReference>
<evidence type="ECO:0000259" key="7">
    <source>
        <dbReference type="Pfam" id="PF02932"/>
    </source>
</evidence>
<dbReference type="InterPro" id="IPR006201">
    <property type="entry name" value="Neur_channel"/>
</dbReference>
<keyword evidence="2 5" id="KW-0812">Transmembrane</keyword>
<feature type="transmembrane region" description="Helical" evidence="5">
    <location>
        <begin position="334"/>
        <end position="354"/>
    </location>
</feature>
<dbReference type="InterPro" id="IPR036719">
    <property type="entry name" value="Neuro-gated_channel_TM_sf"/>
</dbReference>
<evidence type="ECO:0000256" key="1">
    <source>
        <dbReference type="ARBA" id="ARBA00004141"/>
    </source>
</evidence>
<feature type="domain" description="Neurotransmitter-gated ion-channel ligand-binding" evidence="6">
    <location>
        <begin position="57"/>
        <end position="265"/>
    </location>
</feature>
<dbReference type="InterPro" id="IPR006202">
    <property type="entry name" value="Neur_chan_lig-bd"/>
</dbReference>
<dbReference type="GO" id="GO:0016020">
    <property type="term" value="C:membrane"/>
    <property type="evidence" value="ECO:0007669"/>
    <property type="project" value="UniProtKB-SubCell"/>
</dbReference>
<dbReference type="SUPFAM" id="SSF90112">
    <property type="entry name" value="Neurotransmitter-gated ion-channel transmembrane pore"/>
    <property type="match status" value="1"/>
</dbReference>
<dbReference type="Gene3D" id="2.70.170.10">
    <property type="entry name" value="Neurotransmitter-gated ion-channel ligand-binding domain"/>
    <property type="match status" value="1"/>
</dbReference>
<dbReference type="Proteomes" id="UP000594262">
    <property type="component" value="Unplaced"/>
</dbReference>
<feature type="chain" id="PRO_5029944789" evidence="5">
    <location>
        <begin position="18"/>
        <end position="536"/>
    </location>
</feature>
<evidence type="ECO:0000256" key="2">
    <source>
        <dbReference type="ARBA" id="ARBA00022692"/>
    </source>
</evidence>
<dbReference type="InterPro" id="IPR006029">
    <property type="entry name" value="Neurotrans-gated_channel_TM"/>
</dbReference>
<accession>A0A7M5V4M6</accession>
<keyword evidence="3 5" id="KW-1133">Transmembrane helix</keyword>
<dbReference type="GO" id="GO:0005230">
    <property type="term" value="F:extracellular ligand-gated monoatomic ion channel activity"/>
    <property type="evidence" value="ECO:0007669"/>
    <property type="project" value="InterPro"/>
</dbReference>
<evidence type="ECO:0000256" key="3">
    <source>
        <dbReference type="ARBA" id="ARBA00022989"/>
    </source>
</evidence>
<dbReference type="SUPFAM" id="SSF63712">
    <property type="entry name" value="Nicotinic receptor ligand binding domain-like"/>
    <property type="match status" value="1"/>
</dbReference>
<keyword evidence="5" id="KW-0407">Ion channel</keyword>
<evidence type="ECO:0000256" key="4">
    <source>
        <dbReference type="ARBA" id="ARBA00023136"/>
    </source>
</evidence>
<feature type="domain" description="Neurotransmitter-gated ion-channel transmembrane" evidence="7">
    <location>
        <begin position="272"/>
        <end position="524"/>
    </location>
</feature>
<keyword evidence="5" id="KW-0732">Signal</keyword>
<evidence type="ECO:0000313" key="8">
    <source>
        <dbReference type="EnsemblMetazoa" id="CLYHEMP009724.2"/>
    </source>
</evidence>
<feature type="signal peptide" evidence="5">
    <location>
        <begin position="1"/>
        <end position="17"/>
    </location>
</feature>
<dbReference type="CDD" id="cd19051">
    <property type="entry name" value="LGIC_TM_cation"/>
    <property type="match status" value="1"/>
</dbReference>
<dbReference type="PROSITE" id="PS00236">
    <property type="entry name" value="NEUROTR_ION_CHANNEL"/>
    <property type="match status" value="1"/>
</dbReference>
<dbReference type="PRINTS" id="PR00252">
    <property type="entry name" value="NRIONCHANNEL"/>
</dbReference>
<comment type="similarity">
    <text evidence="5">Belongs to the ligand-gated ion channel (TC 1.A.9) family.</text>
</comment>
<dbReference type="InterPro" id="IPR018000">
    <property type="entry name" value="Neurotransmitter_ion_chnl_CS"/>
</dbReference>
<keyword evidence="9" id="KW-1185">Reference proteome</keyword>
<organism evidence="8 9">
    <name type="scientific">Clytia hemisphaerica</name>
    <dbReference type="NCBI Taxonomy" id="252671"/>
    <lineage>
        <taxon>Eukaryota</taxon>
        <taxon>Metazoa</taxon>
        <taxon>Cnidaria</taxon>
        <taxon>Hydrozoa</taxon>
        <taxon>Hydroidolina</taxon>
        <taxon>Leptothecata</taxon>
        <taxon>Obeliida</taxon>
        <taxon>Clytiidae</taxon>
        <taxon>Clytia</taxon>
    </lineage>
</organism>